<name>A0ACD0NRP3_9BASI</name>
<evidence type="ECO:0000313" key="2">
    <source>
        <dbReference type="Proteomes" id="UP000245626"/>
    </source>
</evidence>
<evidence type="ECO:0000313" key="1">
    <source>
        <dbReference type="EMBL" id="PWN48414.1"/>
    </source>
</evidence>
<sequence>MIPVLGLTERGGGGKSLDLDVLYPKCLETSNLGSWSFTPHEKKIRIRIEQKKNQTSGAFNGHRLTKSLADRTLKKNADGRLQKSVFKTHHLESQPSSAGWLMVVSGIQSLKKKGKKGEDVFDQDQDEARSRFPIGCGRFWGDGHGRYGRERERWGI</sequence>
<accession>A0ACD0NRP3</accession>
<proteinExistence type="predicted"/>
<reference evidence="1 2" key="1">
    <citation type="journal article" date="2018" name="Mol. Biol. Evol.">
        <title>Broad Genomic Sampling Reveals a Smut Pathogenic Ancestry of the Fungal Clade Ustilaginomycotina.</title>
        <authorList>
            <person name="Kijpornyongpan T."/>
            <person name="Mondo S.J."/>
            <person name="Barry K."/>
            <person name="Sandor L."/>
            <person name="Lee J."/>
            <person name="Lipzen A."/>
            <person name="Pangilinan J."/>
            <person name="LaButti K."/>
            <person name="Hainaut M."/>
            <person name="Henrissat B."/>
            <person name="Grigoriev I.V."/>
            <person name="Spatafora J.W."/>
            <person name="Aime M.C."/>
        </authorList>
    </citation>
    <scope>NUCLEOTIDE SEQUENCE [LARGE SCALE GENOMIC DNA]</scope>
    <source>
        <strain evidence="1 2">SA 807</strain>
    </source>
</reference>
<dbReference type="EMBL" id="KZ820208">
    <property type="protein sequence ID" value="PWN48414.1"/>
    <property type="molecule type" value="Genomic_DNA"/>
</dbReference>
<keyword evidence="2" id="KW-1185">Reference proteome</keyword>
<dbReference type="Proteomes" id="UP000245626">
    <property type="component" value="Unassembled WGS sequence"/>
</dbReference>
<protein>
    <submittedName>
        <fullName evidence="1">Uncharacterized protein</fullName>
    </submittedName>
</protein>
<gene>
    <name evidence="1" type="ORF">IE53DRAFT_198164</name>
</gene>
<organism evidence="1 2">
    <name type="scientific">Violaceomyces palustris</name>
    <dbReference type="NCBI Taxonomy" id="1673888"/>
    <lineage>
        <taxon>Eukaryota</taxon>
        <taxon>Fungi</taxon>
        <taxon>Dikarya</taxon>
        <taxon>Basidiomycota</taxon>
        <taxon>Ustilaginomycotina</taxon>
        <taxon>Ustilaginomycetes</taxon>
        <taxon>Violaceomycetales</taxon>
        <taxon>Violaceomycetaceae</taxon>
        <taxon>Violaceomyces</taxon>
    </lineage>
</organism>